<gene>
    <name evidence="1" type="ORF">DS031_04580</name>
</gene>
<organism evidence="1 2">
    <name type="scientific">Bacillus taeanensis</name>
    <dbReference type="NCBI Taxonomy" id="273032"/>
    <lineage>
        <taxon>Bacteria</taxon>
        <taxon>Bacillati</taxon>
        <taxon>Bacillota</taxon>
        <taxon>Bacilli</taxon>
        <taxon>Bacillales</taxon>
        <taxon>Bacillaceae</taxon>
        <taxon>Bacillus</taxon>
    </lineage>
</organism>
<comment type="caution">
    <text evidence="1">The sequence shown here is derived from an EMBL/GenBank/DDBJ whole genome shotgun (WGS) entry which is preliminary data.</text>
</comment>
<protein>
    <submittedName>
        <fullName evidence="1">Uncharacterized protein</fullName>
    </submittedName>
</protein>
<keyword evidence="2" id="KW-1185">Reference proteome</keyword>
<sequence length="106" mass="12531">MLEENERLPDATFSLEKLSIDRTIYFEKLWRPFRIEILNISVNLLEKIEEEEEVENIVSWRIQNNKCIISSIAGIIIREGAYTFEKLRLLYQAINSKGEPGIFIER</sequence>
<name>A0A366XX98_9BACI</name>
<evidence type="ECO:0000313" key="1">
    <source>
        <dbReference type="EMBL" id="RBW70762.1"/>
    </source>
</evidence>
<accession>A0A366XX98</accession>
<dbReference type="RefSeq" id="WP_113804756.1">
    <property type="nucleotide sequence ID" value="NZ_QOCW01000003.1"/>
</dbReference>
<reference evidence="1 2" key="1">
    <citation type="submission" date="2018-07" db="EMBL/GenBank/DDBJ databases">
        <title>Lottiidibacillus patelloidae gen. nov., sp. nov., isolated from the intestinal tract of a marine limpet and the reclassification of B. taeanensis BH030017T, B. algicola KMM 3737T and B. hwajinpoensis SW-72T as genus Lottiidibacillus.</title>
        <authorList>
            <person name="Liu R."/>
            <person name="Huang Z."/>
        </authorList>
    </citation>
    <scope>NUCLEOTIDE SEQUENCE [LARGE SCALE GENOMIC DNA]</scope>
    <source>
        <strain evidence="1 2">BH030017</strain>
    </source>
</reference>
<evidence type="ECO:0000313" key="2">
    <source>
        <dbReference type="Proteomes" id="UP000253314"/>
    </source>
</evidence>
<dbReference type="Proteomes" id="UP000253314">
    <property type="component" value="Unassembled WGS sequence"/>
</dbReference>
<proteinExistence type="predicted"/>
<dbReference type="EMBL" id="QOCW01000003">
    <property type="protein sequence ID" value="RBW70762.1"/>
    <property type="molecule type" value="Genomic_DNA"/>
</dbReference>
<dbReference type="AlphaFoldDB" id="A0A366XX98"/>